<feature type="transmembrane region" description="Helical" evidence="6">
    <location>
        <begin position="249"/>
        <end position="272"/>
    </location>
</feature>
<evidence type="ECO:0000256" key="3">
    <source>
        <dbReference type="ARBA" id="ARBA00022692"/>
    </source>
</evidence>
<protein>
    <recommendedName>
        <fullName evidence="9">Divalent metal cation transporter</fullName>
    </recommendedName>
</protein>
<dbReference type="Proteomes" id="UP001500571">
    <property type="component" value="Unassembled WGS sequence"/>
</dbReference>
<evidence type="ECO:0008006" key="9">
    <source>
        <dbReference type="Google" id="ProtNLM"/>
    </source>
</evidence>
<accession>A0ABP5BN97</accession>
<sequence length="309" mass="30685">MALATDLAEVVGGAIGLRLLFGLPLVVGAILTAAVALLVLAVGDRWGQGVLERVIMGFLVLVAVGFVAGLVVDGPDGGEVASGLVPSFAGADSVLLASGIVGATVMPHAIYLHSSLTTERHATARAHRSMADLLSATRVDVGLALALAGVLNLALLVVAATSLSGVSGTGTLPGAHAVIGERLGGGVALLFAVALLGSGLASTSVGSAAGAEIMRSLLGWHVPPVVRRLATLVPAVVVLVAGADPTRSLVLSQVALSLGVPFAIVPLVWLTSQVSVLGEHRNHSVTTALAVACAAVIVALNVALVVLML</sequence>
<feature type="transmembrane region" description="Helical" evidence="6">
    <location>
        <begin position="20"/>
        <end position="42"/>
    </location>
</feature>
<name>A0ABP5BN97_9ACTN</name>
<keyword evidence="5 6" id="KW-0472">Membrane</keyword>
<evidence type="ECO:0000313" key="8">
    <source>
        <dbReference type="Proteomes" id="UP001500571"/>
    </source>
</evidence>
<keyword evidence="4 6" id="KW-1133">Transmembrane helix</keyword>
<evidence type="ECO:0000256" key="2">
    <source>
        <dbReference type="ARBA" id="ARBA00022448"/>
    </source>
</evidence>
<dbReference type="EMBL" id="BAAAPB010000001">
    <property type="protein sequence ID" value="GAA1948157.1"/>
    <property type="molecule type" value="Genomic_DNA"/>
</dbReference>
<feature type="transmembrane region" description="Helical" evidence="6">
    <location>
        <begin position="94"/>
        <end position="118"/>
    </location>
</feature>
<dbReference type="InterPro" id="IPR001046">
    <property type="entry name" value="NRAMP_fam"/>
</dbReference>
<feature type="transmembrane region" description="Helical" evidence="6">
    <location>
        <begin position="284"/>
        <end position="308"/>
    </location>
</feature>
<evidence type="ECO:0000256" key="6">
    <source>
        <dbReference type="SAM" id="Phobius"/>
    </source>
</evidence>
<dbReference type="Pfam" id="PF01566">
    <property type="entry name" value="Nramp"/>
    <property type="match status" value="1"/>
</dbReference>
<proteinExistence type="predicted"/>
<dbReference type="NCBIfam" id="NF037982">
    <property type="entry name" value="Nramp_1"/>
    <property type="match status" value="1"/>
</dbReference>
<dbReference type="PRINTS" id="PR00447">
    <property type="entry name" value="NATRESASSCMP"/>
</dbReference>
<evidence type="ECO:0000256" key="5">
    <source>
        <dbReference type="ARBA" id="ARBA00023136"/>
    </source>
</evidence>
<comment type="subcellular location">
    <subcellularLocation>
        <location evidence="1">Membrane</location>
        <topology evidence="1">Multi-pass membrane protein</topology>
    </subcellularLocation>
</comment>
<reference evidence="8" key="1">
    <citation type="journal article" date="2019" name="Int. J. Syst. Evol. Microbiol.">
        <title>The Global Catalogue of Microorganisms (GCM) 10K type strain sequencing project: providing services to taxonomists for standard genome sequencing and annotation.</title>
        <authorList>
            <consortium name="The Broad Institute Genomics Platform"/>
            <consortium name="The Broad Institute Genome Sequencing Center for Infectious Disease"/>
            <person name="Wu L."/>
            <person name="Ma J."/>
        </authorList>
    </citation>
    <scope>NUCLEOTIDE SEQUENCE [LARGE SCALE GENOMIC DNA]</scope>
    <source>
        <strain evidence="8">JCM 15309</strain>
    </source>
</reference>
<keyword evidence="3 6" id="KW-0812">Transmembrane</keyword>
<feature type="transmembrane region" description="Helical" evidence="6">
    <location>
        <begin position="54"/>
        <end position="74"/>
    </location>
</feature>
<feature type="transmembrane region" description="Helical" evidence="6">
    <location>
        <begin position="183"/>
        <end position="205"/>
    </location>
</feature>
<gene>
    <name evidence="7" type="ORF">GCM10009798_04150</name>
</gene>
<organism evidence="7 8">
    <name type="scientific">Nocardioides panacihumi</name>
    <dbReference type="NCBI Taxonomy" id="400774"/>
    <lineage>
        <taxon>Bacteria</taxon>
        <taxon>Bacillati</taxon>
        <taxon>Actinomycetota</taxon>
        <taxon>Actinomycetes</taxon>
        <taxon>Propionibacteriales</taxon>
        <taxon>Nocardioidaceae</taxon>
        <taxon>Nocardioides</taxon>
    </lineage>
</organism>
<dbReference type="PANTHER" id="PTHR11706:SF33">
    <property type="entry name" value="NATURAL RESISTANCE-ASSOCIATED MACROPHAGE PROTEIN 2"/>
    <property type="match status" value="1"/>
</dbReference>
<keyword evidence="8" id="KW-1185">Reference proteome</keyword>
<feature type="transmembrane region" description="Helical" evidence="6">
    <location>
        <begin position="139"/>
        <end position="163"/>
    </location>
</feature>
<comment type="caution">
    <text evidence="7">The sequence shown here is derived from an EMBL/GenBank/DDBJ whole genome shotgun (WGS) entry which is preliminary data.</text>
</comment>
<evidence type="ECO:0000256" key="1">
    <source>
        <dbReference type="ARBA" id="ARBA00004141"/>
    </source>
</evidence>
<dbReference type="PANTHER" id="PTHR11706">
    <property type="entry name" value="SOLUTE CARRIER PROTEIN FAMILY 11 MEMBER"/>
    <property type="match status" value="1"/>
</dbReference>
<evidence type="ECO:0000256" key="4">
    <source>
        <dbReference type="ARBA" id="ARBA00022989"/>
    </source>
</evidence>
<evidence type="ECO:0000313" key="7">
    <source>
        <dbReference type="EMBL" id="GAA1948157.1"/>
    </source>
</evidence>
<keyword evidence="2" id="KW-0813">Transport</keyword>